<organism evidence="1 3">
    <name type="scientific">Xanthobacter flavus</name>
    <dbReference type="NCBI Taxonomy" id="281"/>
    <lineage>
        <taxon>Bacteria</taxon>
        <taxon>Pseudomonadati</taxon>
        <taxon>Pseudomonadota</taxon>
        <taxon>Alphaproteobacteria</taxon>
        <taxon>Hyphomicrobiales</taxon>
        <taxon>Xanthobacteraceae</taxon>
        <taxon>Xanthobacter</taxon>
    </lineage>
</organism>
<protein>
    <submittedName>
        <fullName evidence="2">Transcriptional regulator</fullName>
    </submittedName>
</protein>
<sequence>MNPRQAPQPTLSPEQCRAARAVLGLTVADLQSASGCSLATIVKFERGDDVRASTLARLRDALTERGAVFAADGRGLTW</sequence>
<dbReference type="InterPro" id="IPR010982">
    <property type="entry name" value="Lambda_DNA-bd_dom_sf"/>
</dbReference>
<dbReference type="Proteomes" id="UP001245370">
    <property type="component" value="Unassembled WGS sequence"/>
</dbReference>
<gene>
    <name evidence="2" type="ORF">GGQ86_005419</name>
    <name evidence="1" type="ORF">XFLAVUS301_53360</name>
</gene>
<dbReference type="SUPFAM" id="SSF47413">
    <property type="entry name" value="lambda repressor-like DNA-binding domains"/>
    <property type="match status" value="1"/>
</dbReference>
<comment type="caution">
    <text evidence="1">The sequence shown here is derived from an EMBL/GenBank/DDBJ whole genome shotgun (WGS) entry which is preliminary data.</text>
</comment>
<dbReference type="EMBL" id="JAVDPY010000021">
    <property type="protein sequence ID" value="MDR6336915.1"/>
    <property type="molecule type" value="Genomic_DNA"/>
</dbReference>
<keyword evidence="4" id="KW-1185">Reference proteome</keyword>
<dbReference type="Proteomes" id="UP001144397">
    <property type="component" value="Unassembled WGS sequence"/>
</dbReference>
<proteinExistence type="predicted"/>
<evidence type="ECO:0000313" key="3">
    <source>
        <dbReference type="Proteomes" id="UP001144397"/>
    </source>
</evidence>
<dbReference type="RefSeq" id="WP_281810147.1">
    <property type="nucleotide sequence ID" value="NZ_BSDO01000023.1"/>
</dbReference>
<dbReference type="EMBL" id="BSDO01000023">
    <property type="protein sequence ID" value="GLI25662.1"/>
    <property type="molecule type" value="Genomic_DNA"/>
</dbReference>
<name>A0A9W6CSS6_XANFL</name>
<dbReference type="InterPro" id="IPR001387">
    <property type="entry name" value="Cro/C1-type_HTH"/>
</dbReference>
<reference evidence="2 4" key="2">
    <citation type="submission" date="2023-07" db="EMBL/GenBank/DDBJ databases">
        <title>Genomic Encyclopedia of Type Strains, Phase IV (KMG-IV): sequencing the most valuable type-strain genomes for metagenomic binning, comparative biology and taxonomic classification.</title>
        <authorList>
            <person name="Goeker M."/>
        </authorList>
    </citation>
    <scope>NUCLEOTIDE SEQUENCE [LARGE SCALE GENOMIC DNA]</scope>
    <source>
        <strain evidence="2 4">DSM 338</strain>
    </source>
</reference>
<accession>A0A9W6CSS6</accession>
<evidence type="ECO:0000313" key="4">
    <source>
        <dbReference type="Proteomes" id="UP001245370"/>
    </source>
</evidence>
<dbReference type="AlphaFoldDB" id="A0A9W6CSS6"/>
<evidence type="ECO:0000313" key="2">
    <source>
        <dbReference type="EMBL" id="MDR6336915.1"/>
    </source>
</evidence>
<dbReference type="CDD" id="cd00093">
    <property type="entry name" value="HTH_XRE"/>
    <property type="match status" value="1"/>
</dbReference>
<dbReference type="Gene3D" id="1.10.260.40">
    <property type="entry name" value="lambda repressor-like DNA-binding domains"/>
    <property type="match status" value="1"/>
</dbReference>
<reference evidence="1" key="1">
    <citation type="submission" date="2022-12" db="EMBL/GenBank/DDBJ databases">
        <title>Reference genome sequencing for broad-spectrum identification of bacterial and archaeal isolates by mass spectrometry.</title>
        <authorList>
            <person name="Sekiguchi Y."/>
            <person name="Tourlousse D.M."/>
        </authorList>
    </citation>
    <scope>NUCLEOTIDE SEQUENCE</scope>
    <source>
        <strain evidence="1">301</strain>
    </source>
</reference>
<dbReference type="GeneID" id="95766108"/>
<evidence type="ECO:0000313" key="1">
    <source>
        <dbReference type="EMBL" id="GLI25662.1"/>
    </source>
</evidence>
<dbReference type="GO" id="GO:0003677">
    <property type="term" value="F:DNA binding"/>
    <property type="evidence" value="ECO:0007669"/>
    <property type="project" value="InterPro"/>
</dbReference>